<evidence type="ECO:0000313" key="3">
    <source>
        <dbReference type="Proteomes" id="UP000505247"/>
    </source>
</evidence>
<dbReference type="Proteomes" id="UP000505247">
    <property type="component" value="Segment"/>
</dbReference>
<dbReference type="InterPro" id="IPR001387">
    <property type="entry name" value="Cro/C1-type_HTH"/>
</dbReference>
<dbReference type="SUPFAM" id="SSF47413">
    <property type="entry name" value="lambda repressor-like DNA-binding domains"/>
    <property type="match status" value="1"/>
</dbReference>
<feature type="domain" description="HTH cro/C1-type" evidence="1">
    <location>
        <begin position="19"/>
        <end position="75"/>
    </location>
</feature>
<evidence type="ECO:0000259" key="1">
    <source>
        <dbReference type="PROSITE" id="PS50943"/>
    </source>
</evidence>
<dbReference type="Pfam" id="PF01381">
    <property type="entry name" value="HTH_3"/>
    <property type="match status" value="1"/>
</dbReference>
<dbReference type="CDD" id="cd00093">
    <property type="entry name" value="HTH_XRE"/>
    <property type="match status" value="1"/>
</dbReference>
<name>A0A6J4EGC1_9CAUD</name>
<reference evidence="2 3" key="1">
    <citation type="submission" date="2020-06" db="EMBL/GenBank/DDBJ databases">
        <title>Complete Genome Sequence of Salmonella phage SAP012.</title>
        <authorList>
            <person name="Shahin K."/>
            <person name="Soleimani-Delfan A."/>
            <person name="Barazandeh M."/>
            <person name="Komijani Majid."/>
            <person name="Bao H."/>
            <person name="Zhang L."/>
            <person name="Wang R."/>
        </authorList>
    </citation>
    <scope>NUCLEOTIDE SEQUENCE [LARGE SCALE GENOMIC DNA]</scope>
</reference>
<evidence type="ECO:0000313" key="2">
    <source>
        <dbReference type="EMBL" id="BCG45235.1"/>
    </source>
</evidence>
<keyword evidence="3" id="KW-1185">Reference proteome</keyword>
<proteinExistence type="predicted"/>
<dbReference type="GO" id="GO:0003677">
    <property type="term" value="F:DNA binding"/>
    <property type="evidence" value="ECO:0007669"/>
    <property type="project" value="InterPro"/>
</dbReference>
<dbReference type="SMART" id="SM00530">
    <property type="entry name" value="HTH_XRE"/>
    <property type="match status" value="1"/>
</dbReference>
<dbReference type="InterPro" id="IPR010982">
    <property type="entry name" value="Lambda_DNA-bd_dom_sf"/>
</dbReference>
<dbReference type="KEGG" id="vg:62682424"/>
<dbReference type="GeneID" id="62682424"/>
<dbReference type="RefSeq" id="YP_009999792.1">
    <property type="nucleotide sequence ID" value="NC_053008.1"/>
</dbReference>
<dbReference type="EMBL" id="LC553736">
    <property type="protein sequence ID" value="BCG45235.1"/>
    <property type="molecule type" value="Genomic_DNA"/>
</dbReference>
<accession>A0A6J4EGC1</accession>
<sequence>MNNFDRNIESFKKELAKNIKEARKNRTVTQSVLATLSGSAQAVISRIENGHLTCVSLEKLLHIMAVLNMEMTVEIKGKTHCQETGIDIKVSHVSFPDYRKNK</sequence>
<dbReference type="PROSITE" id="PS50943">
    <property type="entry name" value="HTH_CROC1"/>
    <property type="match status" value="1"/>
</dbReference>
<dbReference type="Gene3D" id="1.10.260.40">
    <property type="entry name" value="lambda repressor-like DNA-binding domains"/>
    <property type="match status" value="1"/>
</dbReference>
<protein>
    <recommendedName>
        <fullName evidence="1">HTH cro/C1-type domain-containing protein</fullName>
    </recommendedName>
</protein>
<organism evidence="2 3">
    <name type="scientific">Salmonella phage SAP012</name>
    <dbReference type="NCBI Taxonomy" id="2742114"/>
    <lineage>
        <taxon>Viruses</taxon>
        <taxon>Duplodnaviria</taxon>
        <taxon>Heunggongvirae</taxon>
        <taxon>Uroviricota</taxon>
        <taxon>Caudoviricetes</taxon>
        <taxon>Casjensviridae</taxon>
        <taxon>Zhonglingvirus</taxon>
        <taxon>Zhonglingvirus SAP012</taxon>
    </lineage>
</organism>